<dbReference type="Proteomes" id="UP001431209">
    <property type="component" value="Unassembled WGS sequence"/>
</dbReference>
<sequence>MGQPNSTLKQYDRFLFLYDMEFNNVLIPNKYDLDIPDIPHSFKCSYTHDVVHALCKMDEKTVAYNDDHSIKLFNVGGDLGIRNIVKDVGGIPTTLCAFQKDIIIASSVWNDMTYFFDWKSGEKICSFKQNPAYGESIYNIGDEFIIYCADQNIIVSSVMYKNKKIKVVKIASIKATGSVVCSFCPAPDRTILVGCMSGVSKVSLHTSSFKGVCLVNSGVSSIRYIGNQLCAFSTSLCQSGLMVYNYVTSEKIYCTPGYSEHPGGEIVCIAEGVIAVTFGKKIVFIDVNKKEELKTWSVGLNLRRLIFLKSGILMCQCAYARILVRRSHKNFRLNMLQCSRYIDVTIN</sequence>
<reference evidence="1 2" key="1">
    <citation type="submission" date="2024-03" db="EMBL/GenBank/DDBJ databases">
        <title>The Acrasis kona genome and developmental transcriptomes reveal deep origins of eukaryotic multicellular pathways.</title>
        <authorList>
            <person name="Sheikh S."/>
            <person name="Fu C.-J."/>
            <person name="Brown M.W."/>
            <person name="Baldauf S.L."/>
        </authorList>
    </citation>
    <scope>NUCLEOTIDE SEQUENCE [LARGE SCALE GENOMIC DNA]</scope>
    <source>
        <strain evidence="1 2">ATCC MYA-3509</strain>
    </source>
</reference>
<proteinExistence type="predicted"/>
<protein>
    <submittedName>
        <fullName evidence="1">WD repeat-containing protein</fullName>
    </submittedName>
</protein>
<accession>A0AAW2ZRL4</accession>
<comment type="caution">
    <text evidence="1">The sequence shown here is derived from an EMBL/GenBank/DDBJ whole genome shotgun (WGS) entry which is preliminary data.</text>
</comment>
<keyword evidence="2" id="KW-1185">Reference proteome</keyword>
<name>A0AAW2ZRL4_9EUKA</name>
<evidence type="ECO:0000313" key="2">
    <source>
        <dbReference type="Proteomes" id="UP001431209"/>
    </source>
</evidence>
<gene>
    <name evidence="1" type="ORF">AKO1_009917</name>
</gene>
<organism evidence="1 2">
    <name type="scientific">Acrasis kona</name>
    <dbReference type="NCBI Taxonomy" id="1008807"/>
    <lineage>
        <taxon>Eukaryota</taxon>
        <taxon>Discoba</taxon>
        <taxon>Heterolobosea</taxon>
        <taxon>Tetramitia</taxon>
        <taxon>Eutetramitia</taxon>
        <taxon>Acrasidae</taxon>
        <taxon>Acrasis</taxon>
    </lineage>
</organism>
<dbReference type="AlphaFoldDB" id="A0AAW2ZRL4"/>
<dbReference type="EMBL" id="JAOPGA020001789">
    <property type="protein sequence ID" value="KAL0491317.1"/>
    <property type="molecule type" value="Genomic_DNA"/>
</dbReference>
<dbReference type="InterPro" id="IPR036322">
    <property type="entry name" value="WD40_repeat_dom_sf"/>
</dbReference>
<evidence type="ECO:0000313" key="1">
    <source>
        <dbReference type="EMBL" id="KAL0491317.1"/>
    </source>
</evidence>
<dbReference type="SUPFAM" id="SSF50978">
    <property type="entry name" value="WD40 repeat-like"/>
    <property type="match status" value="1"/>
</dbReference>